<feature type="non-terminal residue" evidence="2">
    <location>
        <position position="145"/>
    </location>
</feature>
<dbReference type="InterPro" id="IPR019546">
    <property type="entry name" value="TAT_signal_bac_arc"/>
</dbReference>
<dbReference type="InterPro" id="IPR036928">
    <property type="entry name" value="AS_sf"/>
</dbReference>
<dbReference type="InterPro" id="IPR052739">
    <property type="entry name" value="FAAH2"/>
</dbReference>
<dbReference type="GO" id="GO:0012505">
    <property type="term" value="C:endomembrane system"/>
    <property type="evidence" value="ECO:0007669"/>
    <property type="project" value="TreeGrafter"/>
</dbReference>
<dbReference type="AlphaFoldDB" id="A0A382D3N8"/>
<evidence type="ECO:0000259" key="1">
    <source>
        <dbReference type="Pfam" id="PF01425"/>
    </source>
</evidence>
<dbReference type="InterPro" id="IPR023631">
    <property type="entry name" value="Amidase_dom"/>
</dbReference>
<name>A0A382D3N8_9ZZZZ</name>
<dbReference type="InterPro" id="IPR006311">
    <property type="entry name" value="TAT_signal"/>
</dbReference>
<accession>A0A382D3N8</accession>
<dbReference type="PANTHER" id="PTHR43372">
    <property type="entry name" value="FATTY-ACID AMIDE HYDROLASE"/>
    <property type="match status" value="1"/>
</dbReference>
<sequence>MKPQPKPEPTHVTRRQFVKGTAIAALSPLIAGCRTTGSSPSEVSSTGGGKQMNSDLLYRSAVDMVHLLEKRMISSEELVRMHLNRIEEVNGKINALVTKNERAIERAVQLDKMRQNGSTMGPLHGLPMTIKDCWDTAGVVSTWGT</sequence>
<dbReference type="NCBIfam" id="TIGR01409">
    <property type="entry name" value="TAT_signal_seq"/>
    <property type="match status" value="1"/>
</dbReference>
<proteinExistence type="predicted"/>
<dbReference type="SUPFAM" id="SSF75304">
    <property type="entry name" value="Amidase signature (AS) enzymes"/>
    <property type="match status" value="1"/>
</dbReference>
<dbReference type="Pfam" id="PF01425">
    <property type="entry name" value="Amidase"/>
    <property type="match status" value="1"/>
</dbReference>
<dbReference type="PROSITE" id="PS51257">
    <property type="entry name" value="PROKAR_LIPOPROTEIN"/>
    <property type="match status" value="1"/>
</dbReference>
<dbReference type="Gene3D" id="3.90.1300.10">
    <property type="entry name" value="Amidase signature (AS) domain"/>
    <property type="match status" value="1"/>
</dbReference>
<gene>
    <name evidence="2" type="ORF">METZ01_LOCUS185894</name>
</gene>
<feature type="domain" description="Amidase" evidence="1">
    <location>
        <begin position="77"/>
        <end position="145"/>
    </location>
</feature>
<organism evidence="2">
    <name type="scientific">marine metagenome</name>
    <dbReference type="NCBI Taxonomy" id="408172"/>
    <lineage>
        <taxon>unclassified sequences</taxon>
        <taxon>metagenomes</taxon>
        <taxon>ecological metagenomes</taxon>
    </lineage>
</organism>
<evidence type="ECO:0000313" key="2">
    <source>
        <dbReference type="EMBL" id="SVB33040.1"/>
    </source>
</evidence>
<reference evidence="2" key="1">
    <citation type="submission" date="2018-05" db="EMBL/GenBank/DDBJ databases">
        <authorList>
            <person name="Lanie J.A."/>
            <person name="Ng W.-L."/>
            <person name="Kazmierczak K.M."/>
            <person name="Andrzejewski T.M."/>
            <person name="Davidsen T.M."/>
            <person name="Wayne K.J."/>
            <person name="Tettelin H."/>
            <person name="Glass J.I."/>
            <person name="Rusch D."/>
            <person name="Podicherti R."/>
            <person name="Tsui H.-C.T."/>
            <person name="Winkler M.E."/>
        </authorList>
    </citation>
    <scope>NUCLEOTIDE SEQUENCE</scope>
</reference>
<dbReference type="PROSITE" id="PS51318">
    <property type="entry name" value="TAT"/>
    <property type="match status" value="1"/>
</dbReference>
<dbReference type="PANTHER" id="PTHR43372:SF4">
    <property type="entry name" value="FATTY-ACID AMIDE HYDROLASE 2"/>
    <property type="match status" value="1"/>
</dbReference>
<dbReference type="EMBL" id="UINC01037486">
    <property type="protein sequence ID" value="SVB33040.1"/>
    <property type="molecule type" value="Genomic_DNA"/>
</dbReference>
<protein>
    <recommendedName>
        <fullName evidence="1">Amidase domain-containing protein</fullName>
    </recommendedName>
</protein>